<keyword evidence="4" id="KW-1185">Reference proteome</keyword>
<evidence type="ECO:0000259" key="2">
    <source>
        <dbReference type="Pfam" id="PF03724"/>
    </source>
</evidence>
<protein>
    <submittedName>
        <fullName evidence="3">META domain-containing protein</fullName>
    </submittedName>
</protein>
<feature type="signal peptide" evidence="1">
    <location>
        <begin position="1"/>
        <end position="22"/>
    </location>
</feature>
<comment type="caution">
    <text evidence="3">The sequence shown here is derived from an EMBL/GenBank/DDBJ whole genome shotgun (WGS) entry which is preliminary data.</text>
</comment>
<feature type="chain" id="PRO_5045958315" evidence="1">
    <location>
        <begin position="23"/>
        <end position="151"/>
    </location>
</feature>
<dbReference type="InterPro" id="IPR053147">
    <property type="entry name" value="Hsp_HslJ-like"/>
</dbReference>
<dbReference type="Pfam" id="PF03724">
    <property type="entry name" value="META"/>
    <property type="match status" value="1"/>
</dbReference>
<evidence type="ECO:0000313" key="4">
    <source>
        <dbReference type="Proteomes" id="UP001529180"/>
    </source>
</evidence>
<dbReference type="InterPro" id="IPR038670">
    <property type="entry name" value="HslJ-like_sf"/>
</dbReference>
<proteinExistence type="predicted"/>
<dbReference type="Proteomes" id="UP001529180">
    <property type="component" value="Unassembled WGS sequence"/>
</dbReference>
<evidence type="ECO:0000256" key="1">
    <source>
        <dbReference type="SAM" id="SignalP"/>
    </source>
</evidence>
<accession>A0ABT6GFS1</accession>
<dbReference type="PANTHER" id="PTHR35535">
    <property type="entry name" value="HEAT SHOCK PROTEIN HSLJ"/>
    <property type="match status" value="1"/>
</dbReference>
<keyword evidence="1" id="KW-0732">Signal</keyword>
<sequence length="151" mass="16007">MRRIKPIMFSSMAMATALLVSACNTTGQSTMTADWSSVVGKEWQLTILTDGNKTLTPTAPIKASANFTEDGKVNGISGCNNYFGTYSQDAGKLTFSPLGATRKMCFGDAMDIENTFNSATTLVTAWQLDGGNLVLNDASGKPVMTFTSPAP</sequence>
<dbReference type="Gene3D" id="2.40.128.270">
    <property type="match status" value="1"/>
</dbReference>
<dbReference type="PROSITE" id="PS51257">
    <property type="entry name" value="PROKAR_LIPOPROTEIN"/>
    <property type="match status" value="1"/>
</dbReference>
<gene>
    <name evidence="3" type="ORF">P7680_16930</name>
</gene>
<feature type="domain" description="DUF306" evidence="2">
    <location>
        <begin position="38"/>
        <end position="146"/>
    </location>
</feature>
<organism evidence="3 4">
    <name type="scientific">Thalassospira aquimaris</name>
    <dbReference type="NCBI Taxonomy" id="3037796"/>
    <lineage>
        <taxon>Bacteria</taxon>
        <taxon>Pseudomonadati</taxon>
        <taxon>Pseudomonadota</taxon>
        <taxon>Alphaproteobacteria</taxon>
        <taxon>Rhodospirillales</taxon>
        <taxon>Thalassospiraceae</taxon>
        <taxon>Thalassospira</taxon>
    </lineage>
</organism>
<dbReference type="EMBL" id="JARSBO010000008">
    <property type="protein sequence ID" value="MDG4720692.1"/>
    <property type="molecule type" value="Genomic_DNA"/>
</dbReference>
<dbReference type="InterPro" id="IPR005184">
    <property type="entry name" value="DUF306_Meta_HslJ"/>
</dbReference>
<name>A0ABT6GFS1_9PROT</name>
<evidence type="ECO:0000313" key="3">
    <source>
        <dbReference type="EMBL" id="MDG4720692.1"/>
    </source>
</evidence>
<dbReference type="PANTHER" id="PTHR35535:SF1">
    <property type="entry name" value="HEAT SHOCK PROTEIN HSLJ"/>
    <property type="match status" value="1"/>
</dbReference>
<dbReference type="RefSeq" id="WP_114101903.1">
    <property type="nucleotide sequence ID" value="NZ_JARSBO010000008.1"/>
</dbReference>
<reference evidence="3 4" key="1">
    <citation type="submission" date="2023-03" db="EMBL/GenBank/DDBJ databases">
        <title>Strain FZY0004 represents a novel species in the genus Thalassospira isolated from seawater.</title>
        <authorList>
            <person name="Fu Z.-Y."/>
        </authorList>
    </citation>
    <scope>NUCLEOTIDE SEQUENCE [LARGE SCALE GENOMIC DNA]</scope>
    <source>
        <strain evidence="3 4">FZY0004</strain>
    </source>
</reference>